<comment type="caution">
    <text evidence="3">The sequence shown here is derived from an EMBL/GenBank/DDBJ whole genome shotgun (WGS) entry which is preliminary data.</text>
</comment>
<name>H0R472_9ACTN</name>
<evidence type="ECO:0000259" key="2">
    <source>
        <dbReference type="SMART" id="SM00923"/>
    </source>
</evidence>
<dbReference type="SUPFAM" id="SSF160582">
    <property type="entry name" value="MbtH-like"/>
    <property type="match status" value="1"/>
</dbReference>
<organism evidence="3 4">
    <name type="scientific">Gordonia effusa NBRC 100432</name>
    <dbReference type="NCBI Taxonomy" id="1077974"/>
    <lineage>
        <taxon>Bacteria</taxon>
        <taxon>Bacillati</taxon>
        <taxon>Actinomycetota</taxon>
        <taxon>Actinomycetes</taxon>
        <taxon>Mycobacteriales</taxon>
        <taxon>Gordoniaceae</taxon>
        <taxon>Gordonia</taxon>
    </lineage>
</organism>
<dbReference type="InterPro" id="IPR037407">
    <property type="entry name" value="MLP_fam"/>
</dbReference>
<dbReference type="SMART" id="SM00923">
    <property type="entry name" value="MbtH"/>
    <property type="match status" value="1"/>
</dbReference>
<feature type="compositionally biased region" description="Basic and acidic residues" evidence="1">
    <location>
        <begin position="71"/>
        <end position="81"/>
    </location>
</feature>
<dbReference type="STRING" id="1077974.GOEFS_096_00500"/>
<dbReference type="Gene3D" id="3.90.820.10">
    <property type="entry name" value="Structural Genomics, Unknown Function 30-nov-00 1gh9 Mol_id"/>
    <property type="match status" value="1"/>
</dbReference>
<dbReference type="RefSeq" id="WP_007319208.1">
    <property type="nucleotide sequence ID" value="NZ_BAEH01000096.1"/>
</dbReference>
<reference evidence="3 4" key="1">
    <citation type="submission" date="2011-12" db="EMBL/GenBank/DDBJ databases">
        <title>Whole genome shotgun sequence of Gordonia effusa NBRC 100432.</title>
        <authorList>
            <person name="Yoshida I."/>
            <person name="Takarada H."/>
            <person name="Hosoyama A."/>
            <person name="Tsuchikane K."/>
            <person name="Katsumata H."/>
            <person name="Yamazaki S."/>
            <person name="Fujita N."/>
        </authorList>
    </citation>
    <scope>NUCLEOTIDE SEQUENCE [LARGE SCALE GENOMIC DNA]</scope>
    <source>
        <strain evidence="3 4">NBRC 100432</strain>
    </source>
</reference>
<accession>H0R472</accession>
<dbReference type="GO" id="GO:0005829">
    <property type="term" value="C:cytosol"/>
    <property type="evidence" value="ECO:0007669"/>
    <property type="project" value="TreeGrafter"/>
</dbReference>
<sequence>MTNPFDNTDGTFLVLVNHEGQHSLWPDFAPVPDGWTRAFGPDGHDACLEYVEEHWRDMRPASLVAAMTRAAADRNRQRTSEEGANGTAQNG</sequence>
<dbReference type="EMBL" id="BAEH01000096">
    <property type="protein sequence ID" value="GAB19873.1"/>
    <property type="molecule type" value="Genomic_DNA"/>
</dbReference>
<dbReference type="eggNOG" id="COG3251">
    <property type="taxonomic scope" value="Bacteria"/>
</dbReference>
<evidence type="ECO:0000313" key="3">
    <source>
        <dbReference type="EMBL" id="GAB19873.1"/>
    </source>
</evidence>
<protein>
    <recommendedName>
        <fullName evidence="2">MbtH-like domain-containing protein</fullName>
    </recommendedName>
</protein>
<dbReference type="Pfam" id="PF03621">
    <property type="entry name" value="MbtH"/>
    <property type="match status" value="1"/>
</dbReference>
<dbReference type="PANTHER" id="PTHR38444:SF1">
    <property type="entry name" value="ENTEROBACTIN BIOSYNTHESIS PROTEIN YBDZ"/>
    <property type="match status" value="1"/>
</dbReference>
<evidence type="ECO:0000256" key="1">
    <source>
        <dbReference type="SAM" id="MobiDB-lite"/>
    </source>
</evidence>
<proteinExistence type="predicted"/>
<evidence type="ECO:0000313" key="4">
    <source>
        <dbReference type="Proteomes" id="UP000035034"/>
    </source>
</evidence>
<feature type="region of interest" description="Disordered" evidence="1">
    <location>
        <begin position="68"/>
        <end position="91"/>
    </location>
</feature>
<dbReference type="InterPro" id="IPR038020">
    <property type="entry name" value="MbtH-like_sf"/>
</dbReference>
<dbReference type="PANTHER" id="PTHR38444">
    <property type="entry name" value="ENTEROBACTIN BIOSYNTHESIS PROTEIN YBDZ"/>
    <property type="match status" value="1"/>
</dbReference>
<gene>
    <name evidence="3" type="ORF">GOEFS_096_00500</name>
</gene>
<dbReference type="Proteomes" id="UP000035034">
    <property type="component" value="Unassembled WGS sequence"/>
</dbReference>
<keyword evidence="4" id="KW-1185">Reference proteome</keyword>
<dbReference type="AlphaFoldDB" id="H0R472"/>
<dbReference type="OrthoDB" id="7584480at2"/>
<dbReference type="GO" id="GO:0019290">
    <property type="term" value="P:siderophore biosynthetic process"/>
    <property type="evidence" value="ECO:0007669"/>
    <property type="project" value="TreeGrafter"/>
</dbReference>
<dbReference type="InterPro" id="IPR005153">
    <property type="entry name" value="MbtH-like_dom"/>
</dbReference>
<feature type="domain" description="MbtH-like" evidence="2">
    <location>
        <begin position="3"/>
        <end position="53"/>
    </location>
</feature>